<dbReference type="EMBL" id="QKSB01000007">
    <property type="protein sequence ID" value="PZE16573.1"/>
    <property type="molecule type" value="Genomic_DNA"/>
</dbReference>
<protein>
    <recommendedName>
        <fullName evidence="3">Outer membrane protein beta-barrel domain-containing protein</fullName>
    </recommendedName>
</protein>
<gene>
    <name evidence="1" type="ORF">DNU06_12015</name>
</gene>
<proteinExistence type="predicted"/>
<reference evidence="1 2" key="1">
    <citation type="submission" date="2018-06" db="EMBL/GenBank/DDBJ databases">
        <title>The draft genome sequence of Crocinitomix sp. SM1701.</title>
        <authorList>
            <person name="Zhang X."/>
        </authorList>
    </citation>
    <scope>NUCLEOTIDE SEQUENCE [LARGE SCALE GENOMIC DNA]</scope>
    <source>
        <strain evidence="1 2">SM1701</strain>
    </source>
</reference>
<keyword evidence="2" id="KW-1185">Reference proteome</keyword>
<dbReference type="OrthoDB" id="9823824at2"/>
<dbReference type="AlphaFoldDB" id="A0A2W1NBW2"/>
<name>A0A2W1NBW2_9FLAO</name>
<evidence type="ECO:0008006" key="3">
    <source>
        <dbReference type="Google" id="ProtNLM"/>
    </source>
</evidence>
<accession>A0A2W1NBW2</accession>
<comment type="caution">
    <text evidence="1">The sequence shown here is derived from an EMBL/GenBank/DDBJ whole genome shotgun (WGS) entry which is preliminary data.</text>
</comment>
<sequence>MFKNFSILCFVGLISFHGFSQKKRYLQFYGNPVINMFQDPNTEFGLTSGPNVLANYAKLRAGEFGLMYRRKFDNKISWGVGIGSRFDHYTADIAVIDVYYDQYGYEHRESLDAHFLNIQVNKANLRFQFAYDLTERIGLGLNLNIYDAYVSTPNFSGRISTGQSSKATYFSGDSTWTEFNYSYNLNINASGGSTTIVPELFVTAELLKGLNFITGAKLGLMGKNNRYFDMVVEGVFRPESKIYESAILHESAITAQDFSYFMGFTYDLQLQRKNKK</sequence>
<dbReference type="Proteomes" id="UP000249248">
    <property type="component" value="Unassembled WGS sequence"/>
</dbReference>
<evidence type="ECO:0000313" key="2">
    <source>
        <dbReference type="Proteomes" id="UP000249248"/>
    </source>
</evidence>
<evidence type="ECO:0000313" key="1">
    <source>
        <dbReference type="EMBL" id="PZE16573.1"/>
    </source>
</evidence>
<organism evidence="1 2">
    <name type="scientific">Putridiphycobacter roseus</name>
    <dbReference type="NCBI Taxonomy" id="2219161"/>
    <lineage>
        <taxon>Bacteria</taxon>
        <taxon>Pseudomonadati</taxon>
        <taxon>Bacteroidota</taxon>
        <taxon>Flavobacteriia</taxon>
        <taxon>Flavobacteriales</taxon>
        <taxon>Crocinitomicaceae</taxon>
        <taxon>Putridiphycobacter</taxon>
    </lineage>
</organism>